<comment type="caution">
    <text evidence="7">The sequence shown here is derived from an EMBL/GenBank/DDBJ whole genome shotgun (WGS) entry which is preliminary data.</text>
</comment>
<reference evidence="7" key="1">
    <citation type="submission" date="2021-02" db="EMBL/GenBank/DDBJ databases">
        <authorList>
            <person name="Nowell W R."/>
        </authorList>
    </citation>
    <scope>NUCLEOTIDE SEQUENCE</scope>
</reference>
<dbReference type="PANTHER" id="PTHR23132:SF23">
    <property type="entry name" value="D-ALANINE--D-ALANINE LIGASE B"/>
    <property type="match status" value="1"/>
</dbReference>
<dbReference type="SUPFAM" id="SSF56059">
    <property type="entry name" value="Glutathione synthetase ATP-binding domain-like"/>
    <property type="match status" value="1"/>
</dbReference>
<dbReference type="InterPro" id="IPR013815">
    <property type="entry name" value="ATP_grasp_subdomain_1"/>
</dbReference>
<organism evidence="7 8">
    <name type="scientific">Adineta steineri</name>
    <dbReference type="NCBI Taxonomy" id="433720"/>
    <lineage>
        <taxon>Eukaryota</taxon>
        <taxon>Metazoa</taxon>
        <taxon>Spiralia</taxon>
        <taxon>Gnathifera</taxon>
        <taxon>Rotifera</taxon>
        <taxon>Eurotatoria</taxon>
        <taxon>Bdelloidea</taxon>
        <taxon>Adinetida</taxon>
        <taxon>Adinetidae</taxon>
        <taxon>Adineta</taxon>
    </lineage>
</organism>
<evidence type="ECO:0000256" key="4">
    <source>
        <dbReference type="PROSITE-ProRule" id="PRU00409"/>
    </source>
</evidence>
<dbReference type="Gene3D" id="3.40.50.20">
    <property type="match status" value="1"/>
</dbReference>
<keyword evidence="2" id="KW-0436">Ligase</keyword>
<evidence type="ECO:0000256" key="2">
    <source>
        <dbReference type="ARBA" id="ARBA00022598"/>
    </source>
</evidence>
<dbReference type="Pfam" id="PF07478">
    <property type="entry name" value="Dala_Dala_lig_C"/>
    <property type="match status" value="1"/>
</dbReference>
<protein>
    <recommendedName>
        <fullName evidence="5">ATP-grasp domain-containing protein</fullName>
    </recommendedName>
</protein>
<dbReference type="PANTHER" id="PTHR23132">
    <property type="entry name" value="D-ALANINE--D-ALANINE LIGASE"/>
    <property type="match status" value="1"/>
</dbReference>
<dbReference type="InterPro" id="IPR011095">
    <property type="entry name" value="Dala_Dala_lig_C"/>
</dbReference>
<dbReference type="Proteomes" id="UP000663844">
    <property type="component" value="Unassembled WGS sequence"/>
</dbReference>
<dbReference type="EMBL" id="CAJOAZ010000324">
    <property type="protein sequence ID" value="CAF3616120.1"/>
    <property type="molecule type" value="Genomic_DNA"/>
</dbReference>
<dbReference type="Proteomes" id="UP000663845">
    <property type="component" value="Unassembled WGS sequence"/>
</dbReference>
<dbReference type="PROSITE" id="PS50975">
    <property type="entry name" value="ATP_GRASP"/>
    <property type="match status" value="1"/>
</dbReference>
<keyword evidence="3" id="KW-0961">Cell wall biogenesis/degradation</keyword>
<evidence type="ECO:0000313" key="6">
    <source>
        <dbReference type="EMBL" id="CAF0930058.1"/>
    </source>
</evidence>
<dbReference type="GO" id="GO:0046872">
    <property type="term" value="F:metal ion binding"/>
    <property type="evidence" value="ECO:0007669"/>
    <property type="project" value="InterPro"/>
</dbReference>
<accession>A0A818P0V7</accession>
<keyword evidence="4" id="KW-0547">Nucleotide-binding</keyword>
<sequence>METSSTITNLHVALVYNLKRNPHQEEEAEFDSQTTIDAILSTIIELGYKNVFPIEADKNLVENLLKYQIDVVFNIAEGLEKRSRESQVPAICDLLDIEHTGSDTTALAITHDKILAKRLLIQDNILTPKYIVYNGKSLPRETISSLRFPVIIKPSHEGSSKGIDNLSVVDTIEEFETVVVTKWKAFQQPILCEEYIVGQEYTIAVLGDENSDLNDLQIIGPMEVSWKTTDKYPIYTYQYKLSLTYFSSTCPVKFDKEEQMANVCMFAKRVFVSLGCRDVCRIDFRIDNEGSIYFLELNGIPGIAPNFSDLPVMANKCGISYKTVIERILTPSVNRYIKKKLTKTQ</sequence>
<dbReference type="SUPFAM" id="SSF52440">
    <property type="entry name" value="PreATP-grasp domain"/>
    <property type="match status" value="1"/>
</dbReference>
<evidence type="ECO:0000259" key="5">
    <source>
        <dbReference type="PROSITE" id="PS50975"/>
    </source>
</evidence>
<evidence type="ECO:0000313" key="8">
    <source>
        <dbReference type="Proteomes" id="UP000663844"/>
    </source>
</evidence>
<comment type="similarity">
    <text evidence="1">Belongs to the D-alanine--D-alanine ligase family.</text>
</comment>
<dbReference type="EMBL" id="CAJNOG010000093">
    <property type="protein sequence ID" value="CAF0930058.1"/>
    <property type="molecule type" value="Genomic_DNA"/>
</dbReference>
<dbReference type="InterPro" id="IPR011761">
    <property type="entry name" value="ATP-grasp"/>
</dbReference>
<proteinExistence type="inferred from homology"/>
<evidence type="ECO:0000256" key="1">
    <source>
        <dbReference type="ARBA" id="ARBA00010871"/>
    </source>
</evidence>
<dbReference type="GO" id="GO:0005524">
    <property type="term" value="F:ATP binding"/>
    <property type="evidence" value="ECO:0007669"/>
    <property type="project" value="UniProtKB-UniRule"/>
</dbReference>
<dbReference type="Gene3D" id="3.30.470.20">
    <property type="entry name" value="ATP-grasp fold, B domain"/>
    <property type="match status" value="1"/>
</dbReference>
<dbReference type="GO" id="GO:0008716">
    <property type="term" value="F:D-alanine-D-alanine ligase activity"/>
    <property type="evidence" value="ECO:0007669"/>
    <property type="project" value="InterPro"/>
</dbReference>
<dbReference type="InterPro" id="IPR016185">
    <property type="entry name" value="PreATP-grasp_dom_sf"/>
</dbReference>
<dbReference type="GO" id="GO:0071555">
    <property type="term" value="P:cell wall organization"/>
    <property type="evidence" value="ECO:0007669"/>
    <property type="project" value="UniProtKB-KW"/>
</dbReference>
<dbReference type="Gene3D" id="3.30.1490.20">
    <property type="entry name" value="ATP-grasp fold, A domain"/>
    <property type="match status" value="1"/>
</dbReference>
<evidence type="ECO:0000256" key="3">
    <source>
        <dbReference type="ARBA" id="ARBA00023316"/>
    </source>
</evidence>
<evidence type="ECO:0000313" key="7">
    <source>
        <dbReference type="EMBL" id="CAF3616120.1"/>
    </source>
</evidence>
<keyword evidence="4" id="KW-0067">ATP-binding</keyword>
<gene>
    <name evidence="6" type="ORF">JYZ213_LOCUS12115</name>
    <name evidence="7" type="ORF">OXD698_LOCUS7179</name>
</gene>
<dbReference type="AlphaFoldDB" id="A0A818P0V7"/>
<name>A0A818P0V7_9BILA</name>
<feature type="domain" description="ATP-grasp" evidence="5">
    <location>
        <begin position="117"/>
        <end position="330"/>
    </location>
</feature>